<evidence type="ECO:0000259" key="1">
    <source>
        <dbReference type="Pfam" id="PF20410"/>
    </source>
</evidence>
<dbReference type="Proteomes" id="UP000234345">
    <property type="component" value="Unassembled WGS sequence"/>
</dbReference>
<evidence type="ECO:0000313" key="3">
    <source>
        <dbReference type="Proteomes" id="UP000234345"/>
    </source>
</evidence>
<proteinExistence type="predicted"/>
<accession>A0A7Z7NIP8</accession>
<reference evidence="2 3" key="1">
    <citation type="submission" date="2017-10" db="EMBL/GenBank/DDBJ databases">
        <authorList>
            <person name="Regsiter A."/>
            <person name="William W."/>
        </authorList>
    </citation>
    <scope>NUCLEOTIDE SEQUENCE [LARGE SCALE GENOMIC DNA]</scope>
    <source>
        <strain evidence="2 3">CFBP6991</strain>
    </source>
</reference>
<dbReference type="InterPro" id="IPR046519">
    <property type="entry name" value="X-Tfes_XVIPCD"/>
</dbReference>
<dbReference type="RefSeq" id="WP_158526025.1">
    <property type="nucleotide sequence ID" value="NZ_OCZC01000080.1"/>
</dbReference>
<comment type="caution">
    <text evidence="2">The sequence shown here is derived from an EMBL/GenBank/DDBJ whole genome shotgun (WGS) entry which is preliminary data.</text>
</comment>
<dbReference type="Pfam" id="PF20410">
    <property type="entry name" value="X-Tfes_XVIPCD"/>
    <property type="match status" value="1"/>
</dbReference>
<feature type="domain" description="X-Tfes XVIPCD" evidence="1">
    <location>
        <begin position="369"/>
        <end position="463"/>
    </location>
</feature>
<dbReference type="EMBL" id="OCZC01000080">
    <property type="protein sequence ID" value="SOO26120.1"/>
    <property type="molecule type" value="Genomic_DNA"/>
</dbReference>
<gene>
    <name evidence="2" type="ORF">XFF6991_520094</name>
</gene>
<protein>
    <recommendedName>
        <fullName evidence="1">X-Tfes XVIPCD domain-containing protein</fullName>
    </recommendedName>
</protein>
<dbReference type="AlphaFoldDB" id="A0A7Z7NIP8"/>
<name>A0A7Z7NIP8_XANCH</name>
<organism evidence="2 3">
    <name type="scientific">Xanthomonas campestris pv. phaseoli</name>
    <dbReference type="NCBI Taxonomy" id="317013"/>
    <lineage>
        <taxon>Bacteria</taxon>
        <taxon>Pseudomonadati</taxon>
        <taxon>Pseudomonadota</taxon>
        <taxon>Gammaproteobacteria</taxon>
        <taxon>Lysobacterales</taxon>
        <taxon>Lysobacteraceae</taxon>
        <taxon>Xanthomonas</taxon>
    </lineage>
</organism>
<evidence type="ECO:0000313" key="2">
    <source>
        <dbReference type="EMBL" id="SOO26120.1"/>
    </source>
</evidence>
<sequence>MAHNYRYDALSRQSFEVLAYNAVGRSSEVNLGAAYALQHSTGNSGWSVGIMQWDFGQPGRGEAAAEMLRCYSQWAPPDQRFNQTEQADLLRRLQTRGQVGNDLSAREQDRLNAFLRSDEGRMFVQDLNAQQVERKWQAVGQPLSEITWMRDLNRTHPGEAAEIVAVTSKLYNQNQARGALLVDTLQQSAGMTSDGVREWIGNQGINGLNPAARAAITSGRDATVRGVSLVNALELGQGQSSEEWRTQVREADNPALARGFNSEPSLQLFDAMLRDPVNGARILDRMDAETPGPPLTITGGNELARAEISQVRVNRQGHLSVIDPAGEVHTWNGRSWASALERADPIYHQGAQPFGPPAPLTLDSPALPPIFAQCVERVHALDRSLGRSPDERSDRAAACLATEAMANGLTRVDHVMLSTATPSLQAGHHFFAVQGSPSNPAHMRAHVETEVAINTPIEVSVQRGLDLQQEQLTQQQRIQLEQTQEPQRQGPVIG</sequence>